<dbReference type="GO" id="GO:0005525">
    <property type="term" value="F:GTP binding"/>
    <property type="evidence" value="ECO:0007669"/>
    <property type="project" value="UniProtKB-KW"/>
</dbReference>
<comment type="similarity">
    <text evidence="1">Belongs to the SIMIBI class G3E GTPase family. HypB/HupM subfamily.</text>
</comment>
<dbReference type="InterPro" id="IPR027417">
    <property type="entry name" value="P-loop_NTPase"/>
</dbReference>
<dbReference type="InterPro" id="IPR004392">
    <property type="entry name" value="Hyd_mat_HypB"/>
</dbReference>
<feature type="domain" description="CobW/HypB/UreG nucleotide-binding" evidence="8">
    <location>
        <begin position="38"/>
        <end position="194"/>
    </location>
</feature>
<dbReference type="NCBIfam" id="TIGR00073">
    <property type="entry name" value="hypB"/>
    <property type="match status" value="1"/>
</dbReference>
<dbReference type="GO" id="GO:0016151">
    <property type="term" value="F:nickel cation binding"/>
    <property type="evidence" value="ECO:0007669"/>
    <property type="project" value="InterPro"/>
</dbReference>
<dbReference type="GO" id="GO:0008270">
    <property type="term" value="F:zinc ion binding"/>
    <property type="evidence" value="ECO:0007669"/>
    <property type="project" value="TreeGrafter"/>
</dbReference>
<evidence type="ECO:0000256" key="1">
    <source>
        <dbReference type="ARBA" id="ARBA00006211"/>
    </source>
</evidence>
<keyword evidence="7" id="KW-0342">GTP-binding</keyword>
<dbReference type="Proteomes" id="UP000606900">
    <property type="component" value="Unassembled WGS sequence"/>
</dbReference>
<dbReference type="Gene3D" id="3.40.50.300">
    <property type="entry name" value="P-loop containing nucleotide triphosphate hydrolases"/>
    <property type="match status" value="1"/>
</dbReference>
<protein>
    <submittedName>
        <fullName evidence="9">Hydrogenase nickel incorporation protein HypB</fullName>
    </submittedName>
</protein>
<evidence type="ECO:0000313" key="9">
    <source>
        <dbReference type="EMBL" id="MBF4474050.1"/>
    </source>
</evidence>
<keyword evidence="5" id="KW-0378">Hydrolase</keyword>
<evidence type="ECO:0000256" key="6">
    <source>
        <dbReference type="ARBA" id="ARBA00022833"/>
    </source>
</evidence>
<evidence type="ECO:0000256" key="3">
    <source>
        <dbReference type="ARBA" id="ARBA00022723"/>
    </source>
</evidence>
<dbReference type="PANTHER" id="PTHR30134:SF2">
    <property type="entry name" value="HYDROGENASE MATURATION FACTOR HYPB"/>
    <property type="match status" value="1"/>
</dbReference>
<organism evidence="9 10">
    <name type="scientific">Methanobacterium formicicum</name>
    <dbReference type="NCBI Taxonomy" id="2162"/>
    <lineage>
        <taxon>Archaea</taxon>
        <taxon>Methanobacteriati</taxon>
        <taxon>Methanobacteriota</taxon>
        <taxon>Methanomada group</taxon>
        <taxon>Methanobacteria</taxon>
        <taxon>Methanobacteriales</taxon>
        <taxon>Methanobacteriaceae</taxon>
        <taxon>Methanobacterium</taxon>
    </lineage>
</organism>
<evidence type="ECO:0000256" key="7">
    <source>
        <dbReference type="ARBA" id="ARBA00023134"/>
    </source>
</evidence>
<keyword evidence="6" id="KW-0862">Zinc</keyword>
<dbReference type="PANTHER" id="PTHR30134">
    <property type="entry name" value="HYDROGENASE PROTEIN ASSEMBLY PROTEIN, NICKEL CHAPERONE"/>
    <property type="match status" value="1"/>
</dbReference>
<dbReference type="AlphaFoldDB" id="A0A843ALP4"/>
<dbReference type="Pfam" id="PF02492">
    <property type="entry name" value="cobW"/>
    <property type="match status" value="1"/>
</dbReference>
<gene>
    <name evidence="9" type="primary">hypB</name>
    <name evidence="9" type="ORF">ISP06_01075</name>
</gene>
<reference evidence="9" key="1">
    <citation type="submission" date="2020-10" db="EMBL/GenBank/DDBJ databases">
        <title>Dehalococcoides mccartyi of a TCE/Cr reducing biochatode.</title>
        <authorList>
            <person name="Matturro B."/>
        </authorList>
    </citation>
    <scope>NUCLEOTIDE SEQUENCE</scope>
    <source>
        <strain evidence="9">Bin2</strain>
    </source>
</reference>
<dbReference type="SUPFAM" id="SSF52540">
    <property type="entry name" value="P-loop containing nucleoside triphosphate hydrolases"/>
    <property type="match status" value="1"/>
</dbReference>
<evidence type="ECO:0000256" key="5">
    <source>
        <dbReference type="ARBA" id="ARBA00022801"/>
    </source>
</evidence>
<proteinExistence type="inferred from homology"/>
<evidence type="ECO:0000313" key="10">
    <source>
        <dbReference type="Proteomes" id="UP000606900"/>
    </source>
</evidence>
<dbReference type="RefSeq" id="WP_276698029.1">
    <property type="nucleotide sequence ID" value="NZ_JADIIL010000007.1"/>
</dbReference>
<name>A0A843ALP4_METFO</name>
<evidence type="ECO:0000256" key="2">
    <source>
        <dbReference type="ARBA" id="ARBA00022596"/>
    </source>
</evidence>
<dbReference type="GO" id="GO:0003924">
    <property type="term" value="F:GTPase activity"/>
    <property type="evidence" value="ECO:0007669"/>
    <property type="project" value="InterPro"/>
</dbReference>
<accession>A0A843ALP4</accession>
<dbReference type="GO" id="GO:0051604">
    <property type="term" value="P:protein maturation"/>
    <property type="evidence" value="ECO:0007669"/>
    <property type="project" value="InterPro"/>
</dbReference>
<dbReference type="EMBL" id="JADIIL010000007">
    <property type="protein sequence ID" value="MBF4474050.1"/>
    <property type="molecule type" value="Genomic_DNA"/>
</dbReference>
<keyword evidence="3" id="KW-0479">Metal-binding</keyword>
<keyword evidence="4" id="KW-0547">Nucleotide-binding</keyword>
<evidence type="ECO:0000259" key="8">
    <source>
        <dbReference type="Pfam" id="PF02492"/>
    </source>
</evidence>
<dbReference type="PIRSF" id="PIRSF005624">
    <property type="entry name" value="Ni-bind_GTPase"/>
    <property type="match status" value="1"/>
</dbReference>
<keyword evidence="2" id="KW-0533">Nickel</keyword>
<sequence length="218" mass="23925">MHKVAEVEVQHDIMVANKKLARKNQRILDKDRVFSVDVVGAIGSGKTSLIEAIIDTVDYKIGVIAGDVISKYDAGRFENHNVPVVGLNTGKECHLDAHLVEHALHDMPLEDIDVLFIENVGNLICPVDFDLGSHMRMVVISVTEGDDTVEKHPLIFQDADLVVINKVDLAEAVGSDSDKMVRDVKELNSEVQVIKTSLKTGTGFEEVIKAIDGFITDN</sequence>
<dbReference type="InterPro" id="IPR003495">
    <property type="entry name" value="CobW/HypB/UreG_nucleotide-bd"/>
</dbReference>
<evidence type="ECO:0000256" key="4">
    <source>
        <dbReference type="ARBA" id="ARBA00022741"/>
    </source>
</evidence>
<comment type="caution">
    <text evidence="9">The sequence shown here is derived from an EMBL/GenBank/DDBJ whole genome shotgun (WGS) entry which is preliminary data.</text>
</comment>